<organism evidence="10 11">
    <name type="scientific">Anaeramoeba flamelloides</name>
    <dbReference type="NCBI Taxonomy" id="1746091"/>
    <lineage>
        <taxon>Eukaryota</taxon>
        <taxon>Metamonada</taxon>
        <taxon>Anaeramoebidae</taxon>
        <taxon>Anaeramoeba</taxon>
    </lineage>
</organism>
<dbReference type="GO" id="GO:0016020">
    <property type="term" value="C:membrane"/>
    <property type="evidence" value="ECO:0007669"/>
    <property type="project" value="UniProtKB-SubCell"/>
</dbReference>
<accession>A0AAV7YLC1</accession>
<dbReference type="GO" id="GO:0005794">
    <property type="term" value="C:Golgi apparatus"/>
    <property type="evidence" value="ECO:0007669"/>
    <property type="project" value="TreeGrafter"/>
</dbReference>
<dbReference type="GO" id="GO:0006882">
    <property type="term" value="P:intracellular zinc ion homeostasis"/>
    <property type="evidence" value="ECO:0007669"/>
    <property type="project" value="InterPro"/>
</dbReference>
<evidence type="ECO:0000256" key="3">
    <source>
        <dbReference type="ARBA" id="ARBA00022448"/>
    </source>
</evidence>
<evidence type="ECO:0000313" key="10">
    <source>
        <dbReference type="EMBL" id="KAJ3429386.1"/>
    </source>
</evidence>
<feature type="transmembrane region" description="Helical" evidence="8">
    <location>
        <begin position="188"/>
        <end position="209"/>
    </location>
</feature>
<sequence>MHTISKIITLNSQNDQQLRSIVLSFYLLLIVSLQNLVYGCIHKDSQILLDLCFLVFHLIVLVSSAYFHYSSKQGSSTEFSFGLGRLIVISGFINGVVSLFKAFHISTTGIQSFHPIISATSKPFLISTRLGVDIFLLFHLRGYARLGSIFNENKYVNLHGIFLVFFGDFLLVSASILVYFFSKTGINFIRPFCYLCSGICLGVYSLPLIKRTSLILLQTTPAPVSEKIKSCLSQVLNVEGVVEYNTERFWSINDGVYIGSLRIIIRNQSLEEQILDEVKQIFRPIISHLTVEIEKRKIEQQSIYPQLKNYISNEQNSIFNEKKID</sequence>
<dbReference type="Gene3D" id="1.20.1510.10">
    <property type="entry name" value="Cation efflux protein transmembrane domain"/>
    <property type="match status" value="1"/>
</dbReference>
<comment type="similarity">
    <text evidence="2">Belongs to the cation diffusion facilitator (CDF) transporter (TC 2.A.4) family. SLC30A subfamily.</text>
</comment>
<dbReference type="GO" id="GO:0005385">
    <property type="term" value="F:zinc ion transmembrane transporter activity"/>
    <property type="evidence" value="ECO:0007669"/>
    <property type="project" value="InterPro"/>
</dbReference>
<evidence type="ECO:0000256" key="6">
    <source>
        <dbReference type="ARBA" id="ARBA00023065"/>
    </source>
</evidence>
<dbReference type="EMBL" id="JANTQA010000057">
    <property type="protein sequence ID" value="KAJ3429386.1"/>
    <property type="molecule type" value="Genomic_DNA"/>
</dbReference>
<feature type="transmembrane region" description="Helical" evidence="8">
    <location>
        <begin position="21"/>
        <end position="41"/>
    </location>
</feature>
<feature type="domain" description="Cation efflux protein transmembrane" evidence="9">
    <location>
        <begin position="22"/>
        <end position="217"/>
    </location>
</feature>
<evidence type="ECO:0000256" key="2">
    <source>
        <dbReference type="ARBA" id="ARBA00008873"/>
    </source>
</evidence>
<dbReference type="InterPro" id="IPR058533">
    <property type="entry name" value="Cation_efflux_TM"/>
</dbReference>
<keyword evidence="3" id="KW-0813">Transport</keyword>
<evidence type="ECO:0000256" key="7">
    <source>
        <dbReference type="ARBA" id="ARBA00023136"/>
    </source>
</evidence>
<evidence type="ECO:0000256" key="5">
    <source>
        <dbReference type="ARBA" id="ARBA00022989"/>
    </source>
</evidence>
<dbReference type="PANTHER" id="PTHR45755:SF4">
    <property type="entry name" value="ZINC TRANSPORTER 7"/>
    <property type="match status" value="1"/>
</dbReference>
<dbReference type="SUPFAM" id="SSF161111">
    <property type="entry name" value="Cation efflux protein transmembrane domain-like"/>
    <property type="match status" value="1"/>
</dbReference>
<dbReference type="InterPro" id="IPR027469">
    <property type="entry name" value="Cation_efflux_TMD_sf"/>
</dbReference>
<reference evidence="10" key="1">
    <citation type="submission" date="2022-08" db="EMBL/GenBank/DDBJ databases">
        <title>Novel sulphate-reducing endosymbionts in the free-living metamonad Anaeramoeba.</title>
        <authorList>
            <person name="Jerlstrom-Hultqvist J."/>
            <person name="Cepicka I."/>
            <person name="Gallot-Lavallee L."/>
            <person name="Salas-Leiva D."/>
            <person name="Curtis B.A."/>
            <person name="Zahonova K."/>
            <person name="Pipaliya S."/>
            <person name="Dacks J."/>
            <person name="Roger A.J."/>
        </authorList>
    </citation>
    <scope>NUCLEOTIDE SEQUENCE</scope>
    <source>
        <strain evidence="10">Busselton2</strain>
    </source>
</reference>
<dbReference type="AlphaFoldDB" id="A0AAV7YLC1"/>
<evidence type="ECO:0000259" key="9">
    <source>
        <dbReference type="Pfam" id="PF01545"/>
    </source>
</evidence>
<comment type="subcellular location">
    <subcellularLocation>
        <location evidence="1">Membrane</location>
        <topology evidence="1">Multi-pass membrane protein</topology>
    </subcellularLocation>
</comment>
<proteinExistence type="inferred from homology"/>
<evidence type="ECO:0000256" key="1">
    <source>
        <dbReference type="ARBA" id="ARBA00004141"/>
    </source>
</evidence>
<feature type="transmembrane region" description="Helical" evidence="8">
    <location>
        <begin position="81"/>
        <end position="103"/>
    </location>
</feature>
<keyword evidence="4 8" id="KW-0812">Transmembrane</keyword>
<dbReference type="Pfam" id="PF01545">
    <property type="entry name" value="Cation_efflux"/>
    <property type="match status" value="1"/>
</dbReference>
<feature type="transmembrane region" description="Helical" evidence="8">
    <location>
        <begin position="161"/>
        <end position="182"/>
    </location>
</feature>
<comment type="caution">
    <text evidence="10">The sequence shown here is derived from an EMBL/GenBank/DDBJ whole genome shotgun (WGS) entry which is preliminary data.</text>
</comment>
<keyword evidence="5 8" id="KW-1133">Transmembrane helix</keyword>
<gene>
    <name evidence="10" type="ORF">M0812_24732</name>
</gene>
<protein>
    <recommendedName>
        <fullName evidence="9">Cation efflux protein transmembrane domain-containing protein</fullName>
    </recommendedName>
</protein>
<evidence type="ECO:0000256" key="8">
    <source>
        <dbReference type="SAM" id="Phobius"/>
    </source>
</evidence>
<name>A0AAV7YLC1_9EUKA</name>
<feature type="transmembrane region" description="Helical" evidence="8">
    <location>
        <begin position="47"/>
        <end position="69"/>
    </location>
</feature>
<dbReference type="InterPro" id="IPR045316">
    <property type="entry name" value="Msc2-like"/>
</dbReference>
<dbReference type="PANTHER" id="PTHR45755">
    <property type="match status" value="1"/>
</dbReference>
<evidence type="ECO:0000313" key="11">
    <source>
        <dbReference type="Proteomes" id="UP001146793"/>
    </source>
</evidence>
<dbReference type="Proteomes" id="UP001146793">
    <property type="component" value="Unassembled WGS sequence"/>
</dbReference>
<keyword evidence="7 8" id="KW-0472">Membrane</keyword>
<evidence type="ECO:0000256" key="4">
    <source>
        <dbReference type="ARBA" id="ARBA00022692"/>
    </source>
</evidence>
<keyword evidence="6" id="KW-0406">Ion transport</keyword>